<keyword evidence="2" id="KW-0614">Plasmid</keyword>
<evidence type="ECO:0000313" key="3">
    <source>
        <dbReference type="Proteomes" id="UP001321450"/>
    </source>
</evidence>
<reference evidence="3" key="1">
    <citation type="journal article" date="2024" name="Int. J. Syst. Evol. Microbiol.">
        <title>Methylomarinovum tepidoasis sp. nov., a moderately thermophilic methanotroph of the family Methylothermaceae isolated from a deep-sea hydrothermal field.</title>
        <authorList>
            <person name="Hirayama H."/>
            <person name="Takaki Y."/>
            <person name="Abe M."/>
            <person name="Miyazaki M."/>
            <person name="Uematsu K."/>
            <person name="Matsui Y."/>
            <person name="Takai K."/>
        </authorList>
    </citation>
    <scope>NUCLEOTIDE SEQUENCE [LARGE SCALE GENOMIC DNA]</scope>
    <source>
        <strain evidence="3">IN45</strain>
        <plasmid evidence="3">IN45P</plasmid>
    </source>
</reference>
<dbReference type="Proteomes" id="UP001321450">
    <property type="component" value="Plasmid IN45P"/>
</dbReference>
<dbReference type="InterPro" id="IPR002716">
    <property type="entry name" value="PIN_dom"/>
</dbReference>
<dbReference type="PANTHER" id="PTHR34610:SF3">
    <property type="entry name" value="SSL7007 PROTEIN"/>
    <property type="match status" value="1"/>
</dbReference>
<dbReference type="AlphaFoldDB" id="A0AAU9D4X0"/>
<dbReference type="KEGG" id="meiy:MIN45_PP23"/>
<dbReference type="InterPro" id="IPR002850">
    <property type="entry name" value="PIN_toxin-like"/>
</dbReference>
<dbReference type="InterPro" id="IPR029060">
    <property type="entry name" value="PIN-like_dom_sf"/>
</dbReference>
<dbReference type="SUPFAM" id="SSF88723">
    <property type="entry name" value="PIN domain-like"/>
    <property type="match status" value="1"/>
</dbReference>
<accession>A0AAU9D4X0</accession>
<dbReference type="EMBL" id="AP024719">
    <property type="protein sequence ID" value="BCX90009.1"/>
    <property type="molecule type" value="Genomic_DNA"/>
</dbReference>
<geneLocation type="plasmid" evidence="2 3">
    <name>IN45P</name>
</geneLocation>
<protein>
    <recommendedName>
        <fullName evidence="1">PIN domain-containing protein</fullName>
    </recommendedName>
</protein>
<feature type="domain" description="PIN" evidence="1">
    <location>
        <begin position="3"/>
        <end position="114"/>
    </location>
</feature>
<gene>
    <name evidence="2" type="ORF">MIN45_PP23</name>
</gene>
<evidence type="ECO:0000313" key="2">
    <source>
        <dbReference type="EMBL" id="BCX90009.1"/>
    </source>
</evidence>
<name>A0AAU9D4X0_9GAMM</name>
<evidence type="ECO:0000259" key="1">
    <source>
        <dbReference type="Pfam" id="PF13470"/>
    </source>
</evidence>
<organism evidence="2 3">
    <name type="scientific">Methylomarinovum tepidoasis</name>
    <dbReference type="NCBI Taxonomy" id="2840183"/>
    <lineage>
        <taxon>Bacteria</taxon>
        <taxon>Pseudomonadati</taxon>
        <taxon>Pseudomonadota</taxon>
        <taxon>Gammaproteobacteria</taxon>
        <taxon>Methylococcales</taxon>
        <taxon>Methylothermaceae</taxon>
        <taxon>Methylomarinovum</taxon>
    </lineage>
</organism>
<keyword evidence="3" id="KW-1185">Reference proteome</keyword>
<dbReference type="NCBIfam" id="TIGR00305">
    <property type="entry name" value="putative toxin-antitoxin system toxin component, PIN family"/>
    <property type="match status" value="1"/>
</dbReference>
<dbReference type="RefSeq" id="WP_286294207.1">
    <property type="nucleotide sequence ID" value="NZ_AP024719.1"/>
</dbReference>
<sequence length="144" mass="16354">MIRAVLDTNVIYAGLRSYTGASRRWLESVFSGQVTMPVSVPLFLEYEDVLLRQSRRLTPNPQDIDDFLGMLAAFVEPVEISYLWRPQLRDPKDDMVLEAAVNGRADMLVTHNIRDFRAAGKFSFEIVTPADGLNRLRNHLRGSS</sequence>
<proteinExistence type="predicted"/>
<dbReference type="PANTHER" id="PTHR34610">
    <property type="entry name" value="SSL7007 PROTEIN"/>
    <property type="match status" value="1"/>
</dbReference>
<dbReference type="Pfam" id="PF13470">
    <property type="entry name" value="PIN_3"/>
    <property type="match status" value="1"/>
</dbReference>